<gene>
    <name evidence="1" type="ORF">CEXT_70741</name>
</gene>
<dbReference type="EMBL" id="BPLR01015640">
    <property type="protein sequence ID" value="GIY77542.1"/>
    <property type="molecule type" value="Genomic_DNA"/>
</dbReference>
<name>A0AAV4W471_CAEEX</name>
<dbReference type="AlphaFoldDB" id="A0AAV4W471"/>
<reference evidence="1 2" key="1">
    <citation type="submission" date="2021-06" db="EMBL/GenBank/DDBJ databases">
        <title>Caerostris extrusa draft genome.</title>
        <authorList>
            <person name="Kono N."/>
            <person name="Arakawa K."/>
        </authorList>
    </citation>
    <scope>NUCLEOTIDE SEQUENCE [LARGE SCALE GENOMIC DNA]</scope>
</reference>
<comment type="caution">
    <text evidence="1">The sequence shown here is derived from an EMBL/GenBank/DDBJ whole genome shotgun (WGS) entry which is preliminary data.</text>
</comment>
<evidence type="ECO:0000313" key="1">
    <source>
        <dbReference type="EMBL" id="GIY77542.1"/>
    </source>
</evidence>
<proteinExistence type="predicted"/>
<dbReference type="Proteomes" id="UP001054945">
    <property type="component" value="Unassembled WGS sequence"/>
</dbReference>
<organism evidence="1 2">
    <name type="scientific">Caerostris extrusa</name>
    <name type="common">Bark spider</name>
    <name type="synonym">Caerostris bankana</name>
    <dbReference type="NCBI Taxonomy" id="172846"/>
    <lineage>
        <taxon>Eukaryota</taxon>
        <taxon>Metazoa</taxon>
        <taxon>Ecdysozoa</taxon>
        <taxon>Arthropoda</taxon>
        <taxon>Chelicerata</taxon>
        <taxon>Arachnida</taxon>
        <taxon>Araneae</taxon>
        <taxon>Araneomorphae</taxon>
        <taxon>Entelegynae</taxon>
        <taxon>Araneoidea</taxon>
        <taxon>Araneidae</taxon>
        <taxon>Caerostris</taxon>
    </lineage>
</organism>
<accession>A0AAV4W471</accession>
<sequence length="207" mass="23048">MKLLLRVTEVIAPVLHFLLPVFITGKEANYFDTVLGEKKKTLRLLQNAKQLDNQLQNLPGSKDNVPIQSSQFVQDHHQGQDGVSWKYRMVKSLLAHTLAKQENSAGQAVTSATITVQDVELHLSHGYPAVISSILTPPTPFVKVDLILLKIPIVHPYLDNVTLVRLVTHSAKVSGFPLIAHKFMMSRTWDNMGQDFSQGSYNRRGGG</sequence>
<evidence type="ECO:0000313" key="2">
    <source>
        <dbReference type="Proteomes" id="UP001054945"/>
    </source>
</evidence>
<keyword evidence="2" id="KW-1185">Reference proteome</keyword>
<protein>
    <submittedName>
        <fullName evidence="1">Uncharacterized protein</fullName>
    </submittedName>
</protein>